<reference evidence="2 3" key="1">
    <citation type="submission" date="2018-10" db="EMBL/GenBank/DDBJ databases">
        <title>Parasedimentitalea marina sp. nov., a psychrophilic bacterium isolated from deep seawater of the New Britain Trench.</title>
        <authorList>
            <person name="Cao J."/>
        </authorList>
    </citation>
    <scope>NUCLEOTIDE SEQUENCE [LARGE SCALE GENOMIC DNA]</scope>
    <source>
        <strain evidence="2 3">W43</strain>
    </source>
</reference>
<feature type="domain" description="DUF1214" evidence="1">
    <location>
        <begin position="63"/>
        <end position="169"/>
    </location>
</feature>
<gene>
    <name evidence="2" type="ORF">EBB79_03000</name>
</gene>
<dbReference type="SUPFAM" id="SSF160935">
    <property type="entry name" value="VPA0735-like"/>
    <property type="match status" value="1"/>
</dbReference>
<dbReference type="KEGG" id="sedi:EBB79_03000"/>
<dbReference type="InterPro" id="IPR037049">
    <property type="entry name" value="DUF1214_C_sf"/>
</dbReference>
<dbReference type="Pfam" id="PF06742">
    <property type="entry name" value="DUF1214"/>
    <property type="match status" value="1"/>
</dbReference>
<keyword evidence="3" id="KW-1185">Reference proteome</keyword>
<dbReference type="InterPro" id="IPR010621">
    <property type="entry name" value="DUF1214"/>
</dbReference>
<evidence type="ECO:0000259" key="1">
    <source>
        <dbReference type="Pfam" id="PF06742"/>
    </source>
</evidence>
<sequence length="186" mass="20933">MAYQPRDRDLFFWEDRGWYTSFVGGSHEFIDAGSLNLNYRTMFHYMATGITPAMSAPSVGTGSVYAFTPHDSDGMYLDGGKTYSVTLPGPVPANDFWSFVVYDNQHRSMLETDQRLAGLDSTLKDVVANEDGSFTIWFGPEAPEGKEGNWIQTMPGKGFSTILRLYGPLEPWFDNTWRPSDLELVD</sequence>
<organism evidence="2 3">
    <name type="scientific">Parasedimentitalea marina</name>
    <dbReference type="NCBI Taxonomy" id="2483033"/>
    <lineage>
        <taxon>Bacteria</taxon>
        <taxon>Pseudomonadati</taxon>
        <taxon>Pseudomonadota</taxon>
        <taxon>Alphaproteobacteria</taxon>
        <taxon>Rhodobacterales</taxon>
        <taxon>Paracoccaceae</taxon>
        <taxon>Parasedimentitalea</taxon>
    </lineage>
</organism>
<dbReference type="Proteomes" id="UP000283063">
    <property type="component" value="Chromosome"/>
</dbReference>
<dbReference type="EMBL" id="CP033219">
    <property type="protein sequence ID" value="AZV76964.1"/>
    <property type="molecule type" value="Genomic_DNA"/>
</dbReference>
<dbReference type="Gene3D" id="2.60.120.600">
    <property type="entry name" value="Domain of unknown function DUF1214, C-terminal domain"/>
    <property type="match status" value="1"/>
</dbReference>
<dbReference type="PANTHER" id="PTHR36509">
    <property type="entry name" value="BLL3101 PROTEIN"/>
    <property type="match status" value="1"/>
</dbReference>
<proteinExistence type="predicted"/>
<dbReference type="PANTHER" id="PTHR36509:SF3">
    <property type="entry name" value="SIGNAL PEPTIDE PROTEIN"/>
    <property type="match status" value="1"/>
</dbReference>
<dbReference type="OrthoDB" id="9777345at2"/>
<dbReference type="RefSeq" id="WP_127747508.1">
    <property type="nucleotide sequence ID" value="NZ_CP033219.1"/>
</dbReference>
<evidence type="ECO:0000313" key="3">
    <source>
        <dbReference type="Proteomes" id="UP000283063"/>
    </source>
</evidence>
<accession>A0A3T0MYX2</accession>
<name>A0A3T0MYX2_9RHOB</name>
<protein>
    <submittedName>
        <fullName evidence="2">DUF1254 domain-containing protein</fullName>
    </submittedName>
</protein>
<dbReference type="AlphaFoldDB" id="A0A3T0MYX2"/>
<evidence type="ECO:0000313" key="2">
    <source>
        <dbReference type="EMBL" id="AZV76964.1"/>
    </source>
</evidence>